<dbReference type="Pfam" id="PF00587">
    <property type="entry name" value="tRNA-synt_2b"/>
    <property type="match status" value="1"/>
</dbReference>
<dbReference type="InterPro" id="IPR006195">
    <property type="entry name" value="aa-tRNA-synth_II"/>
</dbReference>
<protein>
    <recommendedName>
        <fullName evidence="11">Proline--tRNA ligase</fullName>
        <ecNumber evidence="11">6.1.1.15</ecNumber>
    </recommendedName>
    <alternativeName>
        <fullName evidence="11">Prolyl-tRNA synthetase</fullName>
        <shortName evidence="11">ProRS</shortName>
    </alternativeName>
</protein>
<comment type="subunit">
    <text evidence="2 11">Homodimer.</text>
</comment>
<evidence type="ECO:0000256" key="4">
    <source>
        <dbReference type="ARBA" id="ARBA00022598"/>
    </source>
</evidence>
<evidence type="ECO:0000256" key="11">
    <source>
        <dbReference type="HAMAP-Rule" id="MF_01571"/>
    </source>
</evidence>
<dbReference type="InterPro" id="IPR002316">
    <property type="entry name" value="Pro-tRNA-ligase_IIa"/>
</dbReference>
<dbReference type="SUPFAM" id="SSF64586">
    <property type="entry name" value="C-terminal domain of ProRS"/>
    <property type="match status" value="1"/>
</dbReference>
<comment type="similarity">
    <text evidence="10 11">Belongs to the class-II aminoacyl-tRNA synthetase family. ProS type 3 subfamily.</text>
</comment>
<dbReference type="InterPro" id="IPR002314">
    <property type="entry name" value="aa-tRNA-synt_IIb"/>
</dbReference>
<dbReference type="GO" id="GO:0140096">
    <property type="term" value="F:catalytic activity, acting on a protein"/>
    <property type="evidence" value="ECO:0007669"/>
    <property type="project" value="UniProtKB-ARBA"/>
</dbReference>
<dbReference type="GO" id="GO:0017101">
    <property type="term" value="C:aminoacyl-tRNA synthetase multienzyme complex"/>
    <property type="evidence" value="ECO:0007669"/>
    <property type="project" value="TreeGrafter"/>
</dbReference>
<dbReference type="PRINTS" id="PR01046">
    <property type="entry name" value="TRNASYNTHPRO"/>
</dbReference>
<keyword evidence="4 11" id="KW-0436">Ligase</keyword>
<dbReference type="GO" id="GO:0006433">
    <property type="term" value="P:prolyl-tRNA aminoacylation"/>
    <property type="evidence" value="ECO:0007669"/>
    <property type="project" value="UniProtKB-UniRule"/>
</dbReference>
<evidence type="ECO:0000256" key="9">
    <source>
        <dbReference type="ARBA" id="ARBA00047671"/>
    </source>
</evidence>
<dbReference type="Gene3D" id="3.30.110.30">
    <property type="entry name" value="C-terminal domain of ProRS"/>
    <property type="match status" value="1"/>
</dbReference>
<evidence type="ECO:0000256" key="6">
    <source>
        <dbReference type="ARBA" id="ARBA00022840"/>
    </source>
</evidence>
<evidence type="ECO:0000256" key="7">
    <source>
        <dbReference type="ARBA" id="ARBA00022917"/>
    </source>
</evidence>
<dbReference type="SMART" id="SM00946">
    <property type="entry name" value="ProRS-C_1"/>
    <property type="match status" value="1"/>
</dbReference>
<comment type="catalytic activity">
    <reaction evidence="9 11">
        <text>tRNA(Pro) + L-proline + ATP = L-prolyl-tRNA(Pro) + AMP + diphosphate</text>
        <dbReference type="Rhea" id="RHEA:14305"/>
        <dbReference type="Rhea" id="RHEA-COMP:9700"/>
        <dbReference type="Rhea" id="RHEA-COMP:9702"/>
        <dbReference type="ChEBI" id="CHEBI:30616"/>
        <dbReference type="ChEBI" id="CHEBI:33019"/>
        <dbReference type="ChEBI" id="CHEBI:60039"/>
        <dbReference type="ChEBI" id="CHEBI:78442"/>
        <dbReference type="ChEBI" id="CHEBI:78532"/>
        <dbReference type="ChEBI" id="CHEBI:456215"/>
        <dbReference type="EC" id="6.1.1.15"/>
    </reaction>
</comment>
<dbReference type="InterPro" id="IPR045864">
    <property type="entry name" value="aa-tRNA-synth_II/BPL/LPL"/>
</dbReference>
<dbReference type="InterPro" id="IPR004154">
    <property type="entry name" value="Anticodon-bd"/>
</dbReference>
<dbReference type="KEGG" id="bacg:D2962_07615"/>
<comment type="domain">
    <text evidence="11">Consists of three domains: the N-terminal catalytic domain, the anticodon-binding domain and the C-terminal extension.</text>
</comment>
<evidence type="ECO:0000256" key="1">
    <source>
        <dbReference type="ARBA" id="ARBA00004496"/>
    </source>
</evidence>
<dbReference type="FunFam" id="3.30.930.10:FF:000023">
    <property type="entry name" value="Proline--tRNA ligase"/>
    <property type="match status" value="1"/>
</dbReference>
<comment type="function">
    <text evidence="11">Catalyzes the attachment of proline to tRNA(Pro) in a two-step reaction: proline is first activated by ATP to form Pro-AMP and then transferred to the acceptor end of tRNA(Pro).</text>
</comment>
<gene>
    <name evidence="11" type="primary">proS</name>
    <name evidence="13" type="ORF">D2962_07615</name>
</gene>
<accession>A0A3G2R593</accession>
<dbReference type="GO" id="GO:0004827">
    <property type="term" value="F:proline-tRNA ligase activity"/>
    <property type="evidence" value="ECO:0007669"/>
    <property type="project" value="UniProtKB-UniRule"/>
</dbReference>
<comment type="subcellular location">
    <subcellularLocation>
        <location evidence="1 11">Cytoplasm</location>
    </subcellularLocation>
</comment>
<dbReference type="SUPFAM" id="SSF52954">
    <property type="entry name" value="Class II aaRS ABD-related"/>
    <property type="match status" value="1"/>
</dbReference>
<dbReference type="RefSeq" id="WP_122014633.1">
    <property type="nucleotide sequence ID" value="NZ_CP033169.1"/>
</dbReference>
<evidence type="ECO:0000259" key="12">
    <source>
        <dbReference type="PROSITE" id="PS50862"/>
    </source>
</evidence>
<dbReference type="NCBIfam" id="TIGR00408">
    <property type="entry name" value="proS_fam_I"/>
    <property type="match status" value="1"/>
</dbReference>
<dbReference type="InterPro" id="IPR004499">
    <property type="entry name" value="Pro-tRNA-ligase_IIa_arc-type"/>
</dbReference>
<organism evidence="13 14">
    <name type="scientific">Biomaibacter acetigenes</name>
    <dbReference type="NCBI Taxonomy" id="2316383"/>
    <lineage>
        <taxon>Bacteria</taxon>
        <taxon>Bacillati</taxon>
        <taxon>Bacillota</taxon>
        <taxon>Clostridia</taxon>
        <taxon>Thermosediminibacterales</taxon>
        <taxon>Tepidanaerobacteraceae</taxon>
        <taxon>Biomaibacter</taxon>
    </lineage>
</organism>
<feature type="domain" description="Aminoacyl-transfer RNA synthetases class-II family profile" evidence="12">
    <location>
        <begin position="36"/>
        <end position="284"/>
    </location>
</feature>
<dbReference type="CDD" id="cd00778">
    <property type="entry name" value="ProRS_core_arch_euk"/>
    <property type="match status" value="1"/>
</dbReference>
<dbReference type="Pfam" id="PF09180">
    <property type="entry name" value="ProRS-C_1"/>
    <property type="match status" value="1"/>
</dbReference>
<dbReference type="InterPro" id="IPR016061">
    <property type="entry name" value="Pro-tRNA_ligase_II_C"/>
</dbReference>
<dbReference type="Proteomes" id="UP000280960">
    <property type="component" value="Chromosome"/>
</dbReference>
<dbReference type="InterPro" id="IPR017449">
    <property type="entry name" value="Pro-tRNA_synth_II"/>
</dbReference>
<name>A0A3G2R593_9FIRM</name>
<keyword evidence="3 11" id="KW-0963">Cytoplasm</keyword>
<dbReference type="GO" id="GO:0016740">
    <property type="term" value="F:transferase activity"/>
    <property type="evidence" value="ECO:0007669"/>
    <property type="project" value="UniProtKB-ARBA"/>
</dbReference>
<dbReference type="Gene3D" id="3.30.930.10">
    <property type="entry name" value="Bira Bifunctional Protein, Domain 2"/>
    <property type="match status" value="1"/>
</dbReference>
<evidence type="ECO:0000256" key="10">
    <source>
        <dbReference type="ARBA" id="ARBA00060806"/>
    </source>
</evidence>
<dbReference type="FunFam" id="3.40.50.800:FF:000005">
    <property type="entry name" value="bifunctional glutamate/proline--tRNA ligase"/>
    <property type="match status" value="1"/>
</dbReference>
<dbReference type="HAMAP" id="MF_01571">
    <property type="entry name" value="Pro_tRNA_synth_type3"/>
    <property type="match status" value="1"/>
</dbReference>
<dbReference type="Pfam" id="PF03129">
    <property type="entry name" value="HGTP_anticodon"/>
    <property type="match status" value="1"/>
</dbReference>
<evidence type="ECO:0000256" key="8">
    <source>
        <dbReference type="ARBA" id="ARBA00023146"/>
    </source>
</evidence>
<evidence type="ECO:0000313" key="14">
    <source>
        <dbReference type="Proteomes" id="UP000280960"/>
    </source>
</evidence>
<dbReference type="AlphaFoldDB" id="A0A3G2R593"/>
<dbReference type="PROSITE" id="PS50862">
    <property type="entry name" value="AA_TRNA_LIGASE_II"/>
    <property type="match status" value="1"/>
</dbReference>
<dbReference type="Gene3D" id="3.40.50.800">
    <property type="entry name" value="Anticodon-binding domain"/>
    <property type="match status" value="1"/>
</dbReference>
<dbReference type="InterPro" id="IPR033721">
    <property type="entry name" value="ProRS_core_arch_euk"/>
</dbReference>
<dbReference type="GO" id="GO:0005737">
    <property type="term" value="C:cytoplasm"/>
    <property type="evidence" value="ECO:0007669"/>
    <property type="project" value="UniProtKB-SubCell"/>
</dbReference>
<dbReference type="SUPFAM" id="SSF55681">
    <property type="entry name" value="Class II aaRS and biotin synthetases"/>
    <property type="match status" value="1"/>
</dbReference>
<dbReference type="GO" id="GO:0005524">
    <property type="term" value="F:ATP binding"/>
    <property type="evidence" value="ECO:0007669"/>
    <property type="project" value="UniProtKB-UniRule"/>
</dbReference>
<evidence type="ECO:0000313" key="13">
    <source>
        <dbReference type="EMBL" id="AYO30505.1"/>
    </source>
</evidence>
<dbReference type="EC" id="6.1.1.15" evidence="11"/>
<dbReference type="PANTHER" id="PTHR43382">
    <property type="entry name" value="PROLYL-TRNA SYNTHETASE"/>
    <property type="match status" value="1"/>
</dbReference>
<reference evidence="13 14" key="1">
    <citation type="submission" date="2018-10" db="EMBL/GenBank/DDBJ databases">
        <authorList>
            <person name="Zhang X."/>
        </authorList>
    </citation>
    <scope>NUCLEOTIDE SEQUENCE [LARGE SCALE GENOMIC DNA]</scope>
    <source>
        <strain evidence="13 14">SK-G1</strain>
    </source>
</reference>
<keyword evidence="8 11" id="KW-0030">Aminoacyl-tRNA synthetase</keyword>
<proteinExistence type="inferred from homology"/>
<evidence type="ECO:0000256" key="2">
    <source>
        <dbReference type="ARBA" id="ARBA00011738"/>
    </source>
</evidence>
<dbReference type="InterPro" id="IPR036621">
    <property type="entry name" value="Anticodon-bd_dom_sf"/>
</dbReference>
<dbReference type="CDD" id="cd00862">
    <property type="entry name" value="ProRS_anticodon_zinc"/>
    <property type="match status" value="1"/>
</dbReference>
<keyword evidence="5 11" id="KW-0547">Nucleotide-binding</keyword>
<evidence type="ECO:0000256" key="3">
    <source>
        <dbReference type="ARBA" id="ARBA00022490"/>
    </source>
</evidence>
<keyword evidence="14" id="KW-1185">Reference proteome</keyword>
<keyword evidence="6 11" id="KW-0067">ATP-binding</keyword>
<dbReference type="PANTHER" id="PTHR43382:SF2">
    <property type="entry name" value="BIFUNCTIONAL GLUTAMATE_PROLINE--TRNA LIGASE"/>
    <property type="match status" value="1"/>
</dbReference>
<dbReference type="EMBL" id="CP033169">
    <property type="protein sequence ID" value="AYO30505.1"/>
    <property type="molecule type" value="Genomic_DNA"/>
</dbReference>
<evidence type="ECO:0000256" key="5">
    <source>
        <dbReference type="ARBA" id="ARBA00022741"/>
    </source>
</evidence>
<sequence>MENEYVKEITSKSQDFSQWYVDVILKAELADYSPVRGCMVIRPYGYAVWENMQKLLDARFKSTGHKNAYFPLFIPESLLKKEAEHVEGFAPEVAWVTHGGQEELAERIAVRPTSETIICSMYSKWIKSWRDLPVLINQWCNVVRWEKSTRPFLRTAEFLWQEGHTAHRTEEDAEEETLKMLEIYRDFVETDLALPVIKGRKSENEKFAGALRTYTIEAMMSDGKALQAGTSHNLGQHFSKVFDITFLDQDGQLKNVWQTSWGVSTRLIGAIIMTHGDDRGLKLPPKIAPVQVIIVPISSQKKDMVLNKAAEIFARLKQDFRLEMDDRDEYTPGWKFNEWEMKGVPVRLEVGPKDIEKHQVILVRRDTGEKISVDESEINSKLKSLLDEIQVNMFRQAKRFMDENTREIEDFEEFKKVIEEKRGFIKTHWCENGDCEKFIKEQTGATLRCIPFEQDAGPGRCIVCGKEANKVVYFAKSY</sequence>
<keyword evidence="7 11" id="KW-0648">Protein biosynthesis</keyword>